<dbReference type="PANTHER" id="PTHR43441">
    <property type="entry name" value="RIBOSOMAL-PROTEIN-SERINE ACETYLTRANSFERASE"/>
    <property type="match status" value="1"/>
</dbReference>
<dbReference type="InterPro" id="IPR016181">
    <property type="entry name" value="Acyl_CoA_acyltransferase"/>
</dbReference>
<accession>A0ABY7XWV7</accession>
<dbReference type="Pfam" id="PF13302">
    <property type="entry name" value="Acetyltransf_3"/>
    <property type="match status" value="1"/>
</dbReference>
<dbReference type="InterPro" id="IPR051908">
    <property type="entry name" value="Ribosomal_N-acetyltransferase"/>
</dbReference>
<organism evidence="2 3">
    <name type="scientific">Stenotrophomonas forensis</name>
    <dbReference type="NCBI Taxonomy" id="2871169"/>
    <lineage>
        <taxon>Bacteria</taxon>
        <taxon>Pseudomonadati</taxon>
        <taxon>Pseudomonadota</taxon>
        <taxon>Gammaproteobacteria</taxon>
        <taxon>Lysobacterales</taxon>
        <taxon>Lysobacteraceae</taxon>
        <taxon>Stenotrophomonas</taxon>
        <taxon>Stenotrophomonas maltophilia group</taxon>
    </lineage>
</organism>
<dbReference type="PANTHER" id="PTHR43441:SF2">
    <property type="entry name" value="FAMILY ACETYLTRANSFERASE, PUTATIVE (AFU_ORTHOLOGUE AFUA_7G00850)-RELATED"/>
    <property type="match status" value="1"/>
</dbReference>
<evidence type="ECO:0000313" key="3">
    <source>
        <dbReference type="Proteomes" id="UP001216828"/>
    </source>
</evidence>
<dbReference type="Proteomes" id="UP001216828">
    <property type="component" value="Chromosome"/>
</dbReference>
<keyword evidence="3" id="KW-1185">Reference proteome</keyword>
<name>A0ABY7XWV7_9GAMM</name>
<evidence type="ECO:0000259" key="1">
    <source>
        <dbReference type="PROSITE" id="PS51186"/>
    </source>
</evidence>
<reference evidence="2 3" key="1">
    <citation type="submission" date="2021-08" db="EMBL/GenBank/DDBJ databases">
        <title>Stenotrophomonas forensis sp. nov., isolated from contaminated viral transport media.</title>
        <authorList>
            <person name="Nguyen S.V."/>
            <person name="Edwards D."/>
            <person name="Scott S."/>
            <person name="Doss J."/>
            <person name="Merid S."/>
            <person name="Zelaya E."/>
            <person name="Maza C."/>
            <person name="Mann M."/>
            <person name="Hamilton B."/>
            <person name="Blackwell R."/>
            <person name="Tran A."/>
            <person name="Hauser J."/>
        </authorList>
    </citation>
    <scope>NUCLEOTIDE SEQUENCE [LARGE SCALE GENOMIC DNA]</scope>
    <source>
        <strain evidence="2 3">DFS-20110405</strain>
    </source>
</reference>
<dbReference type="Gene3D" id="3.40.630.30">
    <property type="match status" value="1"/>
</dbReference>
<proteinExistence type="predicted"/>
<dbReference type="SUPFAM" id="SSF55729">
    <property type="entry name" value="Acyl-CoA N-acyltransferases (Nat)"/>
    <property type="match status" value="1"/>
</dbReference>
<gene>
    <name evidence="2" type="ORF">K5L94_13865</name>
</gene>
<sequence length="189" mass="20575">MKATTTHIPRPSDWTIGSPRLSLRPFTTDDAGEAFIAITPGLTRYMAFDPPASEQAFAVVWRAWLLTIADGSDFTFVIRRRTDHTFLGLAGLHRTGDAEPELGIWIAESMHGQGYGREAVSAVLASASLRLDCAAFRYPVAEQNAPSRRLAESLGGVPVAREQAVKYIAIVYRIPAMASQVATDVAESR</sequence>
<dbReference type="EMBL" id="CP082270">
    <property type="protein sequence ID" value="WDM62212.1"/>
    <property type="molecule type" value="Genomic_DNA"/>
</dbReference>
<dbReference type="InterPro" id="IPR000182">
    <property type="entry name" value="GNAT_dom"/>
</dbReference>
<dbReference type="PROSITE" id="PS51186">
    <property type="entry name" value="GNAT"/>
    <property type="match status" value="1"/>
</dbReference>
<dbReference type="RefSeq" id="WP_197605383.1">
    <property type="nucleotide sequence ID" value="NZ_CP082270.1"/>
</dbReference>
<feature type="domain" description="N-acetyltransferase" evidence="1">
    <location>
        <begin position="21"/>
        <end position="177"/>
    </location>
</feature>
<protein>
    <submittedName>
        <fullName evidence="2">GNAT family N-acetyltransferase</fullName>
    </submittedName>
</protein>
<evidence type="ECO:0000313" key="2">
    <source>
        <dbReference type="EMBL" id="WDM62212.1"/>
    </source>
</evidence>